<dbReference type="CDD" id="cd00130">
    <property type="entry name" value="PAS"/>
    <property type="match status" value="1"/>
</dbReference>
<dbReference type="Gene3D" id="3.30.450.20">
    <property type="entry name" value="PAS domain"/>
    <property type="match status" value="1"/>
</dbReference>
<dbReference type="SMART" id="SM00052">
    <property type="entry name" value="EAL"/>
    <property type="match status" value="1"/>
</dbReference>
<feature type="domain" description="CHASE" evidence="7">
    <location>
        <begin position="119"/>
        <end position="258"/>
    </location>
</feature>
<comment type="subcellular location">
    <subcellularLocation>
        <location evidence="1">Membrane</location>
    </subcellularLocation>
</comment>
<dbReference type="InterPro" id="IPR043128">
    <property type="entry name" value="Rev_trsase/Diguanyl_cyclase"/>
</dbReference>
<dbReference type="InterPro" id="IPR000014">
    <property type="entry name" value="PAS"/>
</dbReference>
<dbReference type="SMART" id="SM01079">
    <property type="entry name" value="CHASE"/>
    <property type="match status" value="1"/>
</dbReference>
<organism evidence="10 11">
    <name type="scientific">Rhizobium alvei</name>
    <dbReference type="NCBI Taxonomy" id="1132659"/>
    <lineage>
        <taxon>Bacteria</taxon>
        <taxon>Pseudomonadati</taxon>
        <taxon>Pseudomonadota</taxon>
        <taxon>Alphaproteobacteria</taxon>
        <taxon>Hyphomicrobiales</taxon>
        <taxon>Rhizobiaceae</taxon>
        <taxon>Rhizobium/Agrobacterium group</taxon>
        <taxon>Rhizobium</taxon>
    </lineage>
</organism>
<keyword evidence="3 5" id="KW-1133">Transmembrane helix</keyword>
<feature type="domain" description="PAC" evidence="6">
    <location>
        <begin position="392"/>
        <end position="443"/>
    </location>
</feature>
<feature type="domain" description="EAL" evidence="8">
    <location>
        <begin position="638"/>
        <end position="889"/>
    </location>
</feature>
<dbReference type="Proteomes" id="UP001174932">
    <property type="component" value="Unassembled WGS sequence"/>
</dbReference>
<protein>
    <submittedName>
        <fullName evidence="10">EAL domain-containing protein</fullName>
    </submittedName>
</protein>
<dbReference type="InterPro" id="IPR029787">
    <property type="entry name" value="Nucleotide_cyclase"/>
</dbReference>
<evidence type="ECO:0000256" key="4">
    <source>
        <dbReference type="ARBA" id="ARBA00023136"/>
    </source>
</evidence>
<dbReference type="Pfam" id="PF00990">
    <property type="entry name" value="GGDEF"/>
    <property type="match status" value="1"/>
</dbReference>
<dbReference type="InterPro" id="IPR052155">
    <property type="entry name" value="Biofilm_reg_signaling"/>
</dbReference>
<evidence type="ECO:0000256" key="2">
    <source>
        <dbReference type="ARBA" id="ARBA00022692"/>
    </source>
</evidence>
<dbReference type="PROSITE" id="PS50113">
    <property type="entry name" value="PAC"/>
    <property type="match status" value="1"/>
</dbReference>
<evidence type="ECO:0000259" key="8">
    <source>
        <dbReference type="PROSITE" id="PS50883"/>
    </source>
</evidence>
<dbReference type="Pfam" id="PF08447">
    <property type="entry name" value="PAS_3"/>
    <property type="match status" value="1"/>
</dbReference>
<dbReference type="InterPro" id="IPR013655">
    <property type="entry name" value="PAS_fold_3"/>
</dbReference>
<dbReference type="InterPro" id="IPR035965">
    <property type="entry name" value="PAS-like_dom_sf"/>
</dbReference>
<evidence type="ECO:0000256" key="5">
    <source>
        <dbReference type="SAM" id="Phobius"/>
    </source>
</evidence>
<dbReference type="NCBIfam" id="TIGR00254">
    <property type="entry name" value="GGDEF"/>
    <property type="match status" value="1"/>
</dbReference>
<dbReference type="RefSeq" id="WP_304376489.1">
    <property type="nucleotide sequence ID" value="NZ_JAUOZU010000007.1"/>
</dbReference>
<dbReference type="Pfam" id="PF00563">
    <property type="entry name" value="EAL"/>
    <property type="match status" value="1"/>
</dbReference>
<dbReference type="Gene3D" id="3.30.450.350">
    <property type="entry name" value="CHASE domain"/>
    <property type="match status" value="1"/>
</dbReference>
<feature type="transmembrane region" description="Helical" evidence="5">
    <location>
        <begin position="277"/>
        <end position="297"/>
    </location>
</feature>
<proteinExistence type="predicted"/>
<dbReference type="SMART" id="SM00267">
    <property type="entry name" value="GGDEF"/>
    <property type="match status" value="1"/>
</dbReference>
<dbReference type="InterPro" id="IPR001633">
    <property type="entry name" value="EAL_dom"/>
</dbReference>
<name>A0ABT8YLM9_9HYPH</name>
<dbReference type="CDD" id="cd01949">
    <property type="entry name" value="GGDEF"/>
    <property type="match status" value="1"/>
</dbReference>
<dbReference type="CDD" id="cd01948">
    <property type="entry name" value="EAL"/>
    <property type="match status" value="1"/>
</dbReference>
<dbReference type="InterPro" id="IPR042240">
    <property type="entry name" value="CHASE_sf"/>
</dbReference>
<dbReference type="PROSITE" id="PS50839">
    <property type="entry name" value="CHASE"/>
    <property type="match status" value="1"/>
</dbReference>
<dbReference type="InterPro" id="IPR035919">
    <property type="entry name" value="EAL_sf"/>
</dbReference>
<evidence type="ECO:0000256" key="1">
    <source>
        <dbReference type="ARBA" id="ARBA00004370"/>
    </source>
</evidence>
<dbReference type="PROSITE" id="PS50883">
    <property type="entry name" value="EAL"/>
    <property type="match status" value="1"/>
</dbReference>
<dbReference type="PROSITE" id="PS50887">
    <property type="entry name" value="GGDEF"/>
    <property type="match status" value="1"/>
</dbReference>
<dbReference type="SUPFAM" id="SSF55785">
    <property type="entry name" value="PYP-like sensor domain (PAS domain)"/>
    <property type="match status" value="1"/>
</dbReference>
<reference evidence="10" key="1">
    <citation type="journal article" date="2015" name="Int. J. Syst. Evol. Microbiol.">
        <title>Rhizobium alvei sp. nov., isolated from a freshwater river.</title>
        <authorList>
            <person name="Sheu S.Y."/>
            <person name="Huang H.W."/>
            <person name="Young C.C."/>
            <person name="Chen W.M."/>
        </authorList>
    </citation>
    <scope>NUCLEOTIDE SEQUENCE</scope>
    <source>
        <strain evidence="10">TNR-22</strain>
    </source>
</reference>
<evidence type="ECO:0000259" key="9">
    <source>
        <dbReference type="PROSITE" id="PS50887"/>
    </source>
</evidence>
<comment type="caution">
    <text evidence="10">The sequence shown here is derived from an EMBL/GenBank/DDBJ whole genome shotgun (WGS) entry which is preliminary data.</text>
</comment>
<dbReference type="SMART" id="SM00091">
    <property type="entry name" value="PAS"/>
    <property type="match status" value="1"/>
</dbReference>
<evidence type="ECO:0000313" key="11">
    <source>
        <dbReference type="Proteomes" id="UP001174932"/>
    </source>
</evidence>
<dbReference type="Gene3D" id="3.30.70.270">
    <property type="match status" value="1"/>
</dbReference>
<evidence type="ECO:0000259" key="7">
    <source>
        <dbReference type="PROSITE" id="PS50839"/>
    </source>
</evidence>
<dbReference type="SUPFAM" id="SSF141868">
    <property type="entry name" value="EAL domain-like"/>
    <property type="match status" value="1"/>
</dbReference>
<dbReference type="InterPro" id="IPR006189">
    <property type="entry name" value="CHASE_dom"/>
</dbReference>
<dbReference type="PANTHER" id="PTHR44757">
    <property type="entry name" value="DIGUANYLATE CYCLASE DGCP"/>
    <property type="match status" value="1"/>
</dbReference>
<dbReference type="PANTHER" id="PTHR44757:SF2">
    <property type="entry name" value="BIOFILM ARCHITECTURE MAINTENANCE PROTEIN MBAA"/>
    <property type="match status" value="1"/>
</dbReference>
<evidence type="ECO:0000313" key="10">
    <source>
        <dbReference type="EMBL" id="MDO6964587.1"/>
    </source>
</evidence>
<dbReference type="InterPro" id="IPR000700">
    <property type="entry name" value="PAS-assoc_C"/>
</dbReference>
<feature type="domain" description="GGDEF" evidence="9">
    <location>
        <begin position="497"/>
        <end position="629"/>
    </location>
</feature>
<dbReference type="Pfam" id="PF03924">
    <property type="entry name" value="CHASE"/>
    <property type="match status" value="1"/>
</dbReference>
<dbReference type="NCBIfam" id="TIGR00229">
    <property type="entry name" value="sensory_box"/>
    <property type="match status" value="1"/>
</dbReference>
<evidence type="ECO:0000256" key="3">
    <source>
        <dbReference type="ARBA" id="ARBA00022989"/>
    </source>
</evidence>
<dbReference type="SUPFAM" id="SSF55073">
    <property type="entry name" value="Nucleotide cyclase"/>
    <property type="match status" value="1"/>
</dbReference>
<dbReference type="Gene3D" id="2.10.70.100">
    <property type="match status" value="1"/>
</dbReference>
<keyword evidence="11" id="KW-1185">Reference proteome</keyword>
<feature type="transmembrane region" description="Helical" evidence="5">
    <location>
        <begin position="20"/>
        <end position="40"/>
    </location>
</feature>
<sequence>MATTGKGARAGNAEFSQTALFHYLPALVALAALLVVGFFADWQRQKNEYNNLRNVTSEQLGLIKAKLDANISGNLKLVQGLVGTLETEPDMAQPRFAELGWRIMRRAPQIRNVAAARGFVVNLVYPLQGNEKVIGLDYRNVPQQKEAALRVRFSARPIVTGPVNLVQGGTGLIARFPVYFDTASGVQRFWGIVSAVMDLEKLYRDSGLSSQSLPIRVAIASEMPDGRLNPAFYGEDEIFRQRPVVMRIKLGHEDWQLSAIPKAGWEMPRSDLWQFRAVLLSGGILILAPMLWAGRLMQERERNIRTLQDREDELTALSHRLQVALETSKIGIWEYDIATNGLIWDDRMRDLYGVDPSKPVAGYEDWASVLHPDDFEKAEQEFAAAKANDDQYESKFRVISSSGAIRHIRAIGAPYRDSKGHKKIVGVNWDVTADIHLQDDLRTAKLQAELQNIELEQARMRMESAALHDALTGLPNRRYLDQIMVERERVVTDVKEASVTILHIDLDRFKDINDTLGHAAGDVILKHAAAVLRENIFPDDFLARIGGDEFVIISNGTHDEEEYGALAARLVEAMSRPIDFEGHECRVGASIGLASRSNDDGIDQLLINADIALYEAKRRGRNRVERFTDTLRHVAINTKRTADEILRGLEQNEFVAWYQPQFDAQTLEIVGLEALARWDHPSKGILGPDSFLRIAENLKVVASIDEIVLQQALMQRYRLAASGFHIPKVSVNISAQRLADESLVNKLKQLTFQPGSLSFELLESISFDGDDEELIPQIEKLKELGVDIEIDDFGTGYASIVTLLKLTPRRLKIDRQLIRPLSESLAQRQLVSSIIEIGKARGIEIVAEGVETSAHAEILRDLGCDTLQGYAFAPALSPTDILTFVRERKWFDRFDFVSAKSAQSA</sequence>
<reference evidence="10" key="2">
    <citation type="submission" date="2023-07" db="EMBL/GenBank/DDBJ databases">
        <authorList>
            <person name="Shen H."/>
        </authorList>
    </citation>
    <scope>NUCLEOTIDE SEQUENCE</scope>
    <source>
        <strain evidence="10">TNR-22</strain>
    </source>
</reference>
<gene>
    <name evidence="10" type="ORF">Q4481_11525</name>
</gene>
<dbReference type="InterPro" id="IPR000160">
    <property type="entry name" value="GGDEF_dom"/>
</dbReference>
<evidence type="ECO:0000259" key="6">
    <source>
        <dbReference type="PROSITE" id="PS50113"/>
    </source>
</evidence>
<keyword evidence="4 5" id="KW-0472">Membrane</keyword>
<dbReference type="EMBL" id="JAUOZU010000007">
    <property type="protein sequence ID" value="MDO6964587.1"/>
    <property type="molecule type" value="Genomic_DNA"/>
</dbReference>
<accession>A0ABT8YLM9</accession>
<dbReference type="Gene3D" id="3.20.20.450">
    <property type="entry name" value="EAL domain"/>
    <property type="match status" value="1"/>
</dbReference>
<keyword evidence="2 5" id="KW-0812">Transmembrane</keyword>